<dbReference type="InterPro" id="IPR024280">
    <property type="entry name" value="FAM167"/>
</dbReference>
<accession>A0AA88Y1X8</accession>
<reference evidence="4" key="1">
    <citation type="submission" date="2019-08" db="EMBL/GenBank/DDBJ databases">
        <title>The improved chromosome-level genome for the pearl oyster Pinctada fucata martensii using PacBio sequencing and Hi-C.</title>
        <authorList>
            <person name="Zheng Z."/>
        </authorList>
    </citation>
    <scope>NUCLEOTIDE SEQUENCE</scope>
    <source>
        <strain evidence="4">ZZ-2019</strain>
        <tissue evidence="4">Adductor muscle</tissue>
    </source>
</reference>
<dbReference type="Proteomes" id="UP001186944">
    <property type="component" value="Unassembled WGS sequence"/>
</dbReference>
<dbReference type="EMBL" id="VSWD01000011">
    <property type="protein sequence ID" value="KAK3087693.1"/>
    <property type="molecule type" value="Genomic_DNA"/>
</dbReference>
<keyword evidence="5" id="KW-1185">Reference proteome</keyword>
<keyword evidence="2" id="KW-0175">Coiled coil</keyword>
<dbReference type="PANTHER" id="PTHR32289:SF1">
    <property type="entry name" value="PROTEIN FAM167A-LIKE"/>
    <property type="match status" value="1"/>
</dbReference>
<dbReference type="InterPro" id="IPR051771">
    <property type="entry name" value="FAM167_domain"/>
</dbReference>
<dbReference type="AlphaFoldDB" id="A0AA88Y1X8"/>
<comment type="similarity">
    <text evidence="1">Belongs to the FAM167 (SEC) family.</text>
</comment>
<feature type="region of interest" description="Disordered" evidence="3">
    <location>
        <begin position="1"/>
        <end position="22"/>
    </location>
</feature>
<feature type="coiled-coil region" evidence="2">
    <location>
        <begin position="143"/>
        <end position="207"/>
    </location>
</feature>
<evidence type="ECO:0000256" key="1">
    <source>
        <dbReference type="ARBA" id="ARBA00005489"/>
    </source>
</evidence>
<evidence type="ECO:0000313" key="4">
    <source>
        <dbReference type="EMBL" id="KAK3087693.1"/>
    </source>
</evidence>
<dbReference type="PANTHER" id="PTHR32289">
    <property type="entry name" value="PROTEIN FAM167A"/>
    <property type="match status" value="1"/>
</dbReference>
<name>A0AA88Y1X8_PINIB</name>
<protein>
    <submittedName>
        <fullName evidence="4">Uncharacterized protein</fullName>
    </submittedName>
</protein>
<feature type="compositionally biased region" description="Basic and acidic residues" evidence="3">
    <location>
        <begin position="1"/>
        <end position="15"/>
    </location>
</feature>
<sequence>MIVKYKKMEDSERVSGDSQQKATQKCIKISPLRIIPNRLRLRSSESSDSLSDYSIPEDELAPLLTPCSPFKKESLQSENSPIFKYFPDGTNLFRLKNVTTKLKLETRRQSFVEWRESVIANKQSDCESTNKGRFHTEFSNDKINNINSALAWAREELEEMRQQDQEIAQQLLDIHKSIQKLRLDWSCQEHQLMLEDAKSDLEEIKEIKRVSDLPLNNDQGLNQLGFTRMNISLRKYSIF</sequence>
<comment type="caution">
    <text evidence="4">The sequence shown here is derived from an EMBL/GenBank/DDBJ whole genome shotgun (WGS) entry which is preliminary data.</text>
</comment>
<dbReference type="Pfam" id="PF11652">
    <property type="entry name" value="FAM167"/>
    <property type="match status" value="1"/>
</dbReference>
<gene>
    <name evidence="4" type="ORF">FSP39_009249</name>
</gene>
<proteinExistence type="inferred from homology"/>
<evidence type="ECO:0000256" key="3">
    <source>
        <dbReference type="SAM" id="MobiDB-lite"/>
    </source>
</evidence>
<evidence type="ECO:0000313" key="5">
    <source>
        <dbReference type="Proteomes" id="UP001186944"/>
    </source>
</evidence>
<evidence type="ECO:0000256" key="2">
    <source>
        <dbReference type="SAM" id="Coils"/>
    </source>
</evidence>
<organism evidence="4 5">
    <name type="scientific">Pinctada imbricata</name>
    <name type="common">Atlantic pearl-oyster</name>
    <name type="synonym">Pinctada martensii</name>
    <dbReference type="NCBI Taxonomy" id="66713"/>
    <lineage>
        <taxon>Eukaryota</taxon>
        <taxon>Metazoa</taxon>
        <taxon>Spiralia</taxon>
        <taxon>Lophotrochozoa</taxon>
        <taxon>Mollusca</taxon>
        <taxon>Bivalvia</taxon>
        <taxon>Autobranchia</taxon>
        <taxon>Pteriomorphia</taxon>
        <taxon>Pterioida</taxon>
        <taxon>Pterioidea</taxon>
        <taxon>Pteriidae</taxon>
        <taxon>Pinctada</taxon>
    </lineage>
</organism>